<dbReference type="PANTHER" id="PTHR43737">
    <property type="entry name" value="BLL7424 PROTEIN"/>
    <property type="match status" value="1"/>
</dbReference>
<dbReference type="Proteomes" id="UP000658278">
    <property type="component" value="Unassembled WGS sequence"/>
</dbReference>
<reference evidence="1" key="1">
    <citation type="submission" date="2021-01" db="EMBL/GenBank/DDBJ databases">
        <title>Modified the classification status of verrucomicrobia.</title>
        <authorList>
            <person name="Feng X."/>
        </authorList>
    </citation>
    <scope>NUCLEOTIDE SEQUENCE</scope>
    <source>
        <strain evidence="1">KCTC 22201</strain>
    </source>
</reference>
<dbReference type="AlphaFoldDB" id="A0A934VEE8"/>
<gene>
    <name evidence="1" type="ORF">JIN81_09410</name>
</gene>
<accession>A0A934VEE8</accession>
<evidence type="ECO:0000313" key="2">
    <source>
        <dbReference type="Proteomes" id="UP000658278"/>
    </source>
</evidence>
<dbReference type="InterPro" id="IPR006311">
    <property type="entry name" value="TAT_signal"/>
</dbReference>
<organism evidence="1 2">
    <name type="scientific">Haloferula rosea</name>
    <dbReference type="NCBI Taxonomy" id="490093"/>
    <lineage>
        <taxon>Bacteria</taxon>
        <taxon>Pseudomonadati</taxon>
        <taxon>Verrucomicrobiota</taxon>
        <taxon>Verrucomicrobiia</taxon>
        <taxon>Verrucomicrobiales</taxon>
        <taxon>Verrucomicrobiaceae</taxon>
        <taxon>Haloferula</taxon>
    </lineage>
</organism>
<evidence type="ECO:0000313" key="1">
    <source>
        <dbReference type="EMBL" id="MBK1827239.1"/>
    </source>
</evidence>
<sequence length="559" mass="59900">MRKKIQSFNIHSPTVMGRRQFMIRTGGAGLGLSGLASTIANMTMMGEATAAPGGAGMSDYKALICLFLNGGCDSNNLLIPINDHPGRANYDVDRQFVAVPEADISAAGTVLNVKEVNGDTYTTNVYGLHPECQFMANRFNAGQLAMIANCGTLAVPIAPGVSQDEYKSLTKPIQLFSHSDQVNEWFSSIPQNPFISGWAGRIANLFENAPYPGQGINQDGVSSMLMSAAGNSDLLVSPGGGVPQYAVSTSGAVSLESYGTNYSSALSGGVYRTNDTGRRLNAIEGITNFEHDHVIEQGHNDVMKSARDNEGTIGAATAEADAIATPVGVNAPTGRHLDDIFLNVYNDRVGTSFGSTSSLPKDIRELLMICKMIAGRNCLGNNRQIFFFNKGGFDNHSNINDNLPGLLRDVDIMVEAFMQSMQAIADVQADFDVNMATLFEGSDFNRTWTPNSSGTDHAWGTHVFCCGGAVEEAVAPGGSPSNLKIHGYFPELAVNGANDVPGNNNRGRWVPQISTDQYYGRLAKWFGVSSSDLTTIFPNLNHGFDDPLTLEELDFLSLT</sequence>
<keyword evidence="2" id="KW-1185">Reference proteome</keyword>
<dbReference type="RefSeq" id="WP_200278690.1">
    <property type="nucleotide sequence ID" value="NZ_JAENII010000006.1"/>
</dbReference>
<comment type="caution">
    <text evidence="1">The sequence shown here is derived from an EMBL/GenBank/DDBJ whole genome shotgun (WGS) entry which is preliminary data.</text>
</comment>
<dbReference type="Pfam" id="PF07394">
    <property type="entry name" value="DUF1501"/>
    <property type="match status" value="1"/>
</dbReference>
<dbReference type="PANTHER" id="PTHR43737:SF1">
    <property type="entry name" value="DUF1501 DOMAIN-CONTAINING PROTEIN"/>
    <property type="match status" value="1"/>
</dbReference>
<dbReference type="InterPro" id="IPR010869">
    <property type="entry name" value="DUF1501"/>
</dbReference>
<proteinExistence type="predicted"/>
<dbReference type="EMBL" id="JAENII010000006">
    <property type="protein sequence ID" value="MBK1827239.1"/>
    <property type="molecule type" value="Genomic_DNA"/>
</dbReference>
<dbReference type="PROSITE" id="PS51318">
    <property type="entry name" value="TAT"/>
    <property type="match status" value="1"/>
</dbReference>
<name>A0A934VEE8_9BACT</name>
<protein>
    <submittedName>
        <fullName evidence="1">DUF1501 domain-containing protein</fullName>
    </submittedName>
</protein>